<evidence type="ECO:0000259" key="1">
    <source>
        <dbReference type="Pfam" id="PF13482"/>
    </source>
</evidence>
<sequence>MFPHKHHKYHTENSEFIENLFLKYIFPKYKFYQKNDSLYVESKFLDNFTSGHLSNFGYKKIYNIINPNINLYTRKRLLNNTIFNKQDFTSPSRIKLYVDEPFKSMIKEIEPYKITPSKMEMAFGVKGNIFENYCLKKIEEKLLKINKKYKIIKICKTIPDINDYELIKYSYDVIKSGAPIIYQPLLIDSTDKIYGCPDLLIRSDILLELFPKNNLDNHSLLSIKNNFGNYFYMVVDIKILSSKILSNGLICQEKKMELNKLQIYIYNRMLSKIQGKLPLDYNFGYIISPKIIYKAKAYSGLEYIGKFEYDTKYETQLQKALSGIREFRNINNIKKLLKNPENKPKRKKNNYFGITKDSFTNIKKELGYTTIPKFKVNPSNFKKVQNTLKNLNLVYVDFEAINLILNLSPEEYQHRIQDGNNQVCQIGVVYITNNQINYKSFFAEDYTQHEILKIYQKLIFLLKQLEKTSNKKLGVISWGNFERTCYNEMKKKYNLPEINIIDLCNEIKKAGIFPVELSLSLKTLLPLLHKKYPHIFTMTYDNLNISDGEIASVELFNYYKTNIDTKNKIKEEIEKYNYMDCIVLKQIVDWININ</sequence>
<dbReference type="GeneID" id="9887542"/>
<keyword evidence="3" id="KW-1185">Reference proteome</keyword>
<gene>
    <name evidence="2" type="ORF">crov140</name>
</gene>
<evidence type="ECO:0000313" key="3">
    <source>
        <dbReference type="Proteomes" id="UP000029781"/>
    </source>
</evidence>
<accession>E3T4R0</accession>
<dbReference type="KEGG" id="vg:9887542"/>
<proteinExistence type="predicted"/>
<dbReference type="Pfam" id="PF13482">
    <property type="entry name" value="RNase_H_2"/>
    <property type="match status" value="1"/>
</dbReference>
<evidence type="ECO:0000313" key="2">
    <source>
        <dbReference type="EMBL" id="ADO67173.1"/>
    </source>
</evidence>
<protein>
    <recommendedName>
        <fullName evidence="1">YprB ribonuclease H-like domain-containing protein</fullName>
    </recommendedName>
</protein>
<organismHost>
    <name type="scientific">Cafeteria roenbergensis</name>
    <name type="common">Marine flagellate</name>
    <dbReference type="NCBI Taxonomy" id="33653"/>
</organismHost>
<organism evidence="2 3">
    <name type="scientific">Cafeteria roenbergensis virus (strain BV-PW1)</name>
    <name type="common">CroV</name>
    <dbReference type="NCBI Taxonomy" id="693272"/>
    <lineage>
        <taxon>Viruses</taxon>
        <taxon>Varidnaviria</taxon>
        <taxon>Bamfordvirae</taxon>
        <taxon>Nucleocytoviricota</taxon>
        <taxon>Megaviricetes</taxon>
        <taxon>Imitervirales</taxon>
        <taxon>Mimiviridae</taxon>
        <taxon>Aliimimivirinae</taxon>
        <taxon>Rheavirus</taxon>
        <taxon>Rheavirus sinusmexicani</taxon>
    </lineage>
</organism>
<name>E3T4R0_CROVB</name>
<dbReference type="InterPro" id="IPR038720">
    <property type="entry name" value="YprB_RNase_H-like_dom"/>
</dbReference>
<feature type="domain" description="YprB ribonuclease H-like" evidence="1">
    <location>
        <begin position="417"/>
        <end position="592"/>
    </location>
</feature>
<dbReference type="RefSeq" id="YP_003969772.1">
    <property type="nucleotide sequence ID" value="NC_014637.1"/>
</dbReference>
<dbReference type="Proteomes" id="UP000029781">
    <property type="component" value="Segment"/>
</dbReference>
<dbReference type="EMBL" id="GU244497">
    <property type="protein sequence ID" value="ADO67173.1"/>
    <property type="molecule type" value="Genomic_DNA"/>
</dbReference>
<reference evidence="2 3" key="1">
    <citation type="journal article" date="2010" name="Proc. Natl. Acad. Sci. U.S.A.">
        <title>Giant virus with a remarkable complement of genes infects marine zooplankton.</title>
        <authorList>
            <person name="Fischer M.G."/>
            <person name="Allen M.J."/>
            <person name="Wilson W.H."/>
            <person name="Suttle C.A."/>
        </authorList>
    </citation>
    <scope>NUCLEOTIDE SEQUENCE [LARGE SCALE GENOMIC DNA]</scope>
    <source>
        <strain evidence="2 3">BV-PW1</strain>
    </source>
</reference>